<keyword evidence="1" id="KW-1133">Transmembrane helix</keyword>
<evidence type="ECO:0000313" key="2">
    <source>
        <dbReference type="EMBL" id="CCA28039.1"/>
    </source>
</evidence>
<feature type="transmembrane region" description="Helical" evidence="1">
    <location>
        <begin position="37"/>
        <end position="60"/>
    </location>
</feature>
<gene>
    <name evidence="2" type="primary">AlNc14C1007G12710</name>
    <name evidence="2" type="ORF">ALNC14_141830</name>
</gene>
<keyword evidence="1" id="KW-0472">Membrane</keyword>
<sequence>MEGHSFAATYSSIKSLKLAEHLNCVVGNKKRLSQNTAIITIQCFILLCAVMYVCGHMVYWSSAYQFQEEMQIEAWWYFPGYIIEYFLAPGSPGRTGMILPTHVVLFCFIPLLASVILVECVDRPIIYRISSQHIMHVGASLRRRPVILWNKSKLCVYSYGEL</sequence>
<feature type="transmembrane region" description="Helical" evidence="1">
    <location>
        <begin position="97"/>
        <end position="118"/>
    </location>
</feature>
<dbReference type="HOGENOM" id="CLU_1638456_0_0_1"/>
<accession>F0X2E9</accession>
<dbReference type="EMBL" id="FR824833">
    <property type="protein sequence ID" value="CCA28039.1"/>
    <property type="molecule type" value="Genomic_DNA"/>
</dbReference>
<name>F0X2E9_9STRA</name>
<reference evidence="2" key="2">
    <citation type="submission" date="2011-02" db="EMBL/GenBank/DDBJ databases">
        <authorList>
            <person name="MacLean D."/>
        </authorList>
    </citation>
    <scope>NUCLEOTIDE SEQUENCE</scope>
</reference>
<proteinExistence type="predicted"/>
<keyword evidence="1" id="KW-0812">Transmembrane</keyword>
<organism evidence="2">
    <name type="scientific">Albugo laibachii Nc14</name>
    <dbReference type="NCBI Taxonomy" id="890382"/>
    <lineage>
        <taxon>Eukaryota</taxon>
        <taxon>Sar</taxon>
        <taxon>Stramenopiles</taxon>
        <taxon>Oomycota</taxon>
        <taxon>Peronosporomycetes</taxon>
        <taxon>Albuginales</taxon>
        <taxon>Albuginaceae</taxon>
        <taxon>Albugo</taxon>
    </lineage>
</organism>
<reference evidence="2" key="1">
    <citation type="journal article" date="2011" name="PLoS Biol.">
        <title>Gene gain and loss during evolution of obligate parasitism in the white rust pathogen of Arabidopsis thaliana.</title>
        <authorList>
            <person name="Kemen E."/>
            <person name="Gardiner A."/>
            <person name="Schultz-Larsen T."/>
            <person name="Kemen A.C."/>
            <person name="Balmuth A.L."/>
            <person name="Robert-Seilaniantz A."/>
            <person name="Bailey K."/>
            <person name="Holub E."/>
            <person name="Studholme D.J."/>
            <person name="Maclean D."/>
            <person name="Jones J.D."/>
        </authorList>
    </citation>
    <scope>NUCLEOTIDE SEQUENCE</scope>
</reference>
<protein>
    <submittedName>
        <fullName evidence="2">AlNc14C1007G12710 protein</fullName>
    </submittedName>
</protein>
<evidence type="ECO:0000256" key="1">
    <source>
        <dbReference type="SAM" id="Phobius"/>
    </source>
</evidence>
<dbReference type="AlphaFoldDB" id="F0X2E9"/>